<gene>
    <name evidence="3" type="ORF">H2204_006243</name>
</gene>
<dbReference type="EMBL" id="JAPDRN010000038">
    <property type="protein sequence ID" value="KAJ9634418.1"/>
    <property type="molecule type" value="Genomic_DNA"/>
</dbReference>
<dbReference type="InterPro" id="IPR050797">
    <property type="entry name" value="Carb_Metab_Trans_Reg"/>
</dbReference>
<evidence type="ECO:0000313" key="3">
    <source>
        <dbReference type="EMBL" id="KAJ9634418.1"/>
    </source>
</evidence>
<keyword evidence="1" id="KW-0539">Nucleus</keyword>
<dbReference type="PANTHER" id="PTHR31668:SF30">
    <property type="entry name" value="ZN(II)2CYS6 TRANSCRIPTION FACTOR (EUROFUNG)"/>
    <property type="match status" value="1"/>
</dbReference>
<accession>A0AA38Y456</accession>
<proteinExistence type="predicted"/>
<keyword evidence="4" id="KW-1185">Reference proteome</keyword>
<evidence type="ECO:0000256" key="1">
    <source>
        <dbReference type="ARBA" id="ARBA00023242"/>
    </source>
</evidence>
<protein>
    <recommendedName>
        <fullName evidence="5">Transcription factor domain-containing protein</fullName>
    </recommendedName>
</protein>
<dbReference type="PANTHER" id="PTHR31668">
    <property type="entry name" value="GLUCOSE TRANSPORT TRANSCRIPTION REGULATOR RGT1-RELATED-RELATED"/>
    <property type="match status" value="1"/>
</dbReference>
<dbReference type="CDD" id="cd12148">
    <property type="entry name" value="fungal_TF_MHR"/>
    <property type="match status" value="1"/>
</dbReference>
<name>A0AA38Y456_9EURO</name>
<evidence type="ECO:0000256" key="2">
    <source>
        <dbReference type="SAM" id="MobiDB-lite"/>
    </source>
</evidence>
<feature type="region of interest" description="Disordered" evidence="2">
    <location>
        <begin position="1"/>
        <end position="51"/>
    </location>
</feature>
<comment type="caution">
    <text evidence="3">The sequence shown here is derived from an EMBL/GenBank/DDBJ whole genome shotgun (WGS) entry which is preliminary data.</text>
</comment>
<feature type="compositionally biased region" description="Polar residues" evidence="2">
    <location>
        <begin position="26"/>
        <end position="48"/>
    </location>
</feature>
<reference evidence="3" key="1">
    <citation type="submission" date="2022-10" db="EMBL/GenBank/DDBJ databases">
        <title>Culturing micro-colonial fungi from biological soil crusts in the Mojave desert and describing Neophaeococcomyces mojavensis, and introducing the new genera and species Taxawa tesnikishii.</title>
        <authorList>
            <person name="Kurbessoian T."/>
            <person name="Stajich J.E."/>
        </authorList>
    </citation>
    <scope>NUCLEOTIDE SEQUENCE</scope>
    <source>
        <strain evidence="3">TK_35</strain>
    </source>
</reference>
<dbReference type="AlphaFoldDB" id="A0AA38Y456"/>
<sequence>MSPIRHLIQEKQSQDSFTQPRPMPRSHNQTIIRSSKAQSTNSVGSDSFGNAAHAAERHPSWVAPTPGGFLASDVLAAIPQGSIDHLGRLDSYASAATAIGSHTSPQSPLAFEGNLRSPQSTITSTIWPNQYDEKDILQWLDVFFERLHATLPIVGKVLYRDFMLRQHHGDKDFAALILSLCSLAVVGPVYRKERDSMVARTSLAKDMLASAANLRTSYDFGEQPSLEATTVTSFFMFAALFAMGLQKAAWLRLREAVECGRLLGVHKPETYEQCSPSEKGQRLRIFLILSVTERGYALQRNHDISFTGQTSERMAEIYQDVLTAEHKSAGGIAIHDDSVKSTMLGLQQLMKLFDSVDEQVIPCWNNSCSSSLSKCDRLSVDRVQKVFSAIEAALHSPAEDRALRNNLRPGSSMALDQNPGSQQHFLTDVQWGDCYVLQQWLLMRLWTACLTHDALSESSDLVFMQPSYATEIADRVLDECNRVGDYVLEVHGNGMIERLHDIAMGVLMRLQFYAATSTQISIQKAQMILDRYFELLCRLGGDEHPCAAALRRAYELSH</sequence>
<organism evidence="3 4">
    <name type="scientific">Knufia peltigerae</name>
    <dbReference type="NCBI Taxonomy" id="1002370"/>
    <lineage>
        <taxon>Eukaryota</taxon>
        <taxon>Fungi</taxon>
        <taxon>Dikarya</taxon>
        <taxon>Ascomycota</taxon>
        <taxon>Pezizomycotina</taxon>
        <taxon>Eurotiomycetes</taxon>
        <taxon>Chaetothyriomycetidae</taxon>
        <taxon>Chaetothyriales</taxon>
        <taxon>Trichomeriaceae</taxon>
        <taxon>Knufia</taxon>
    </lineage>
</organism>
<dbReference type="Proteomes" id="UP001172681">
    <property type="component" value="Unassembled WGS sequence"/>
</dbReference>
<evidence type="ECO:0008006" key="5">
    <source>
        <dbReference type="Google" id="ProtNLM"/>
    </source>
</evidence>
<evidence type="ECO:0000313" key="4">
    <source>
        <dbReference type="Proteomes" id="UP001172681"/>
    </source>
</evidence>